<evidence type="ECO:0000313" key="1">
    <source>
        <dbReference type="EMBL" id="KAK4023375.1"/>
    </source>
</evidence>
<protein>
    <recommendedName>
        <fullName evidence="3">Secreted protein</fullName>
    </recommendedName>
</protein>
<reference evidence="1 2" key="1">
    <citation type="journal article" date="2023" name="Nucleic Acids Res.">
        <title>The hologenome of Daphnia magna reveals possible DNA methylation and microbiome-mediated evolution of the host genome.</title>
        <authorList>
            <person name="Chaturvedi A."/>
            <person name="Li X."/>
            <person name="Dhandapani V."/>
            <person name="Marshall H."/>
            <person name="Kissane S."/>
            <person name="Cuenca-Cambronero M."/>
            <person name="Asole G."/>
            <person name="Calvet F."/>
            <person name="Ruiz-Romero M."/>
            <person name="Marangio P."/>
            <person name="Guigo R."/>
            <person name="Rago D."/>
            <person name="Mirbahai L."/>
            <person name="Eastwood N."/>
            <person name="Colbourne J.K."/>
            <person name="Zhou J."/>
            <person name="Mallon E."/>
            <person name="Orsini L."/>
        </authorList>
    </citation>
    <scope>NUCLEOTIDE SEQUENCE [LARGE SCALE GENOMIC DNA]</scope>
    <source>
        <strain evidence="1">LRV0_1</strain>
    </source>
</reference>
<organism evidence="1 2">
    <name type="scientific">Daphnia magna</name>
    <dbReference type="NCBI Taxonomy" id="35525"/>
    <lineage>
        <taxon>Eukaryota</taxon>
        <taxon>Metazoa</taxon>
        <taxon>Ecdysozoa</taxon>
        <taxon>Arthropoda</taxon>
        <taxon>Crustacea</taxon>
        <taxon>Branchiopoda</taxon>
        <taxon>Diplostraca</taxon>
        <taxon>Cladocera</taxon>
        <taxon>Anomopoda</taxon>
        <taxon>Daphniidae</taxon>
        <taxon>Daphnia</taxon>
    </lineage>
</organism>
<sequence length="103" mass="11390">MTKVMFALIALRRLCSRPYVECKANLPHLKGQLAPAVGPVRDRCVKRVPTNPGLPYLANGESAKAISGLGSNSDSLKVTYFTFKRAKVAVFYFSFGLFFKVVF</sequence>
<evidence type="ECO:0008006" key="3">
    <source>
        <dbReference type="Google" id="ProtNLM"/>
    </source>
</evidence>
<name>A0ABR0AE16_9CRUS</name>
<keyword evidence="2" id="KW-1185">Reference proteome</keyword>
<dbReference type="Proteomes" id="UP001234178">
    <property type="component" value="Unassembled WGS sequence"/>
</dbReference>
<proteinExistence type="predicted"/>
<evidence type="ECO:0000313" key="2">
    <source>
        <dbReference type="Proteomes" id="UP001234178"/>
    </source>
</evidence>
<accession>A0ABR0AE16</accession>
<gene>
    <name evidence="1" type="ORF">OUZ56_008791</name>
</gene>
<comment type="caution">
    <text evidence="1">The sequence shown here is derived from an EMBL/GenBank/DDBJ whole genome shotgun (WGS) entry which is preliminary data.</text>
</comment>
<dbReference type="EMBL" id="JAOYFB010000037">
    <property type="protein sequence ID" value="KAK4023375.1"/>
    <property type="molecule type" value="Genomic_DNA"/>
</dbReference>